<reference evidence="11 12" key="1">
    <citation type="submission" date="2023-06" db="EMBL/GenBank/DDBJ databases">
        <title>Aquibacillus rhizosphaerae LR5S19.</title>
        <authorList>
            <person name="Sun J.-Q."/>
        </authorList>
    </citation>
    <scope>NUCLEOTIDE SEQUENCE [LARGE SCALE GENOMIC DNA]</scope>
    <source>
        <strain evidence="11 12">LR5S19</strain>
    </source>
</reference>
<evidence type="ECO:0000256" key="4">
    <source>
        <dbReference type="ARBA" id="ARBA00022989"/>
    </source>
</evidence>
<evidence type="ECO:0000313" key="11">
    <source>
        <dbReference type="EMBL" id="MDL4839915.1"/>
    </source>
</evidence>
<comment type="activity regulation">
    <text evidence="10">Na(+) is not transported, but it plays an essential structural role and its presence is essential for fluoride channel function.</text>
</comment>
<keyword evidence="10" id="KW-0479">Metal-binding</keyword>
<comment type="subcellular location">
    <subcellularLocation>
        <location evidence="1 10">Cell membrane</location>
        <topology evidence="1 10">Multi-pass membrane protein</topology>
    </subcellularLocation>
</comment>
<dbReference type="Pfam" id="PF02537">
    <property type="entry name" value="CRCB"/>
    <property type="match status" value="1"/>
</dbReference>
<comment type="similarity">
    <text evidence="7 10">Belongs to the fluoride channel Fluc/FEX (TC 1.A.43) family.</text>
</comment>
<keyword evidence="6 10" id="KW-0407">Ion channel</keyword>
<gene>
    <name evidence="10 11" type="primary">crcB</name>
    <name evidence="10" type="synonym">fluC</name>
    <name evidence="11" type="ORF">QQS35_05530</name>
</gene>
<dbReference type="PANTHER" id="PTHR28259:SF1">
    <property type="entry name" value="FLUORIDE EXPORT PROTEIN 1-RELATED"/>
    <property type="match status" value="1"/>
</dbReference>
<feature type="binding site" evidence="10">
    <location>
        <position position="74"/>
    </location>
    <ligand>
        <name>Na(+)</name>
        <dbReference type="ChEBI" id="CHEBI:29101"/>
        <note>structural</note>
    </ligand>
</feature>
<evidence type="ECO:0000256" key="3">
    <source>
        <dbReference type="ARBA" id="ARBA00022692"/>
    </source>
</evidence>
<keyword evidence="10" id="KW-0406">Ion transport</keyword>
<accession>A0ABT7L418</accession>
<dbReference type="RefSeq" id="WP_285930910.1">
    <property type="nucleotide sequence ID" value="NZ_JASTZU010000019.1"/>
</dbReference>
<evidence type="ECO:0000313" key="12">
    <source>
        <dbReference type="Proteomes" id="UP001235343"/>
    </source>
</evidence>
<protein>
    <recommendedName>
        <fullName evidence="10">Fluoride-specific ion channel FluC</fullName>
    </recommendedName>
</protein>
<feature type="transmembrane region" description="Helical" evidence="10">
    <location>
        <begin position="59"/>
        <end position="76"/>
    </location>
</feature>
<keyword evidence="10" id="KW-0813">Transport</keyword>
<dbReference type="HAMAP" id="MF_00454">
    <property type="entry name" value="FluC"/>
    <property type="match status" value="1"/>
</dbReference>
<evidence type="ECO:0000256" key="10">
    <source>
        <dbReference type="HAMAP-Rule" id="MF_00454"/>
    </source>
</evidence>
<feature type="binding site" evidence="10">
    <location>
        <position position="71"/>
    </location>
    <ligand>
        <name>Na(+)</name>
        <dbReference type="ChEBI" id="CHEBI:29101"/>
        <note>structural</note>
    </ligand>
</feature>
<dbReference type="PANTHER" id="PTHR28259">
    <property type="entry name" value="FLUORIDE EXPORT PROTEIN 1-RELATED"/>
    <property type="match status" value="1"/>
</dbReference>
<evidence type="ECO:0000256" key="9">
    <source>
        <dbReference type="ARBA" id="ARBA00049940"/>
    </source>
</evidence>
<evidence type="ECO:0000256" key="7">
    <source>
        <dbReference type="ARBA" id="ARBA00035120"/>
    </source>
</evidence>
<evidence type="ECO:0000256" key="1">
    <source>
        <dbReference type="ARBA" id="ARBA00004651"/>
    </source>
</evidence>
<comment type="caution">
    <text evidence="11">The sequence shown here is derived from an EMBL/GenBank/DDBJ whole genome shotgun (WGS) entry which is preliminary data.</text>
</comment>
<evidence type="ECO:0000256" key="8">
    <source>
        <dbReference type="ARBA" id="ARBA00035585"/>
    </source>
</evidence>
<keyword evidence="4 10" id="KW-1133">Transmembrane helix</keyword>
<proteinExistence type="inferred from homology"/>
<keyword evidence="2 10" id="KW-1003">Cell membrane</keyword>
<dbReference type="InterPro" id="IPR003691">
    <property type="entry name" value="FluC"/>
</dbReference>
<dbReference type="Proteomes" id="UP001235343">
    <property type="component" value="Unassembled WGS sequence"/>
</dbReference>
<name>A0ABT7L418_9BACI</name>
<dbReference type="NCBIfam" id="TIGR00494">
    <property type="entry name" value="crcB"/>
    <property type="match status" value="1"/>
</dbReference>
<evidence type="ECO:0000256" key="6">
    <source>
        <dbReference type="ARBA" id="ARBA00023303"/>
    </source>
</evidence>
<feature type="transmembrane region" description="Helical" evidence="10">
    <location>
        <begin position="96"/>
        <end position="117"/>
    </location>
</feature>
<feature type="transmembrane region" description="Helical" evidence="10">
    <location>
        <begin position="33"/>
        <end position="52"/>
    </location>
</feature>
<comment type="function">
    <text evidence="9 10">Fluoride-specific ion channel. Important for reducing fluoride concentration in the cell, thus reducing its toxicity.</text>
</comment>
<keyword evidence="12" id="KW-1185">Reference proteome</keyword>
<evidence type="ECO:0000256" key="2">
    <source>
        <dbReference type="ARBA" id="ARBA00022475"/>
    </source>
</evidence>
<sequence length="121" mass="13212">MNLLFVAAGGFLGAISRYSIGLKANKTPRKPVGTLSVNISGSALLGLLLYFYEKGELPEIYWLFLGVGFCGAYTTFSTFGTETLSMIQANMLRRAIIYVLSSLIISIGSVMTIFFVLKAFF</sequence>
<comment type="catalytic activity">
    <reaction evidence="8">
        <text>fluoride(in) = fluoride(out)</text>
        <dbReference type="Rhea" id="RHEA:76159"/>
        <dbReference type="ChEBI" id="CHEBI:17051"/>
    </reaction>
    <physiologicalReaction direction="left-to-right" evidence="8">
        <dbReference type="Rhea" id="RHEA:76160"/>
    </physiologicalReaction>
</comment>
<keyword evidence="5 10" id="KW-0472">Membrane</keyword>
<evidence type="ECO:0000256" key="5">
    <source>
        <dbReference type="ARBA" id="ARBA00023136"/>
    </source>
</evidence>
<keyword evidence="10" id="KW-0915">Sodium</keyword>
<dbReference type="EMBL" id="JASTZU010000019">
    <property type="protein sequence ID" value="MDL4839915.1"/>
    <property type="molecule type" value="Genomic_DNA"/>
</dbReference>
<organism evidence="11 12">
    <name type="scientific">Aquibacillus rhizosphaerae</name>
    <dbReference type="NCBI Taxonomy" id="3051431"/>
    <lineage>
        <taxon>Bacteria</taxon>
        <taxon>Bacillati</taxon>
        <taxon>Bacillota</taxon>
        <taxon>Bacilli</taxon>
        <taxon>Bacillales</taxon>
        <taxon>Bacillaceae</taxon>
        <taxon>Aquibacillus</taxon>
    </lineage>
</organism>
<keyword evidence="3 10" id="KW-0812">Transmembrane</keyword>